<dbReference type="CDD" id="cd01990">
    <property type="entry name" value="LarE-like"/>
    <property type="match status" value="1"/>
</dbReference>
<dbReference type="PANTHER" id="PTHR43169">
    <property type="entry name" value="EXSB FAMILY PROTEIN"/>
    <property type="match status" value="1"/>
</dbReference>
<dbReference type="InterPro" id="IPR014729">
    <property type="entry name" value="Rossmann-like_a/b/a_fold"/>
</dbReference>
<gene>
    <name evidence="2" type="ORF">IO98_05995</name>
</gene>
<dbReference type="SUPFAM" id="SSF52402">
    <property type="entry name" value="Adenine nucleotide alpha hydrolases-like"/>
    <property type="match status" value="1"/>
</dbReference>
<dbReference type="RefSeq" id="WP_038278972.1">
    <property type="nucleotide sequence ID" value="NZ_JPME01000008.1"/>
</dbReference>
<name>A0A084JPP6_9FIRM</name>
<evidence type="ECO:0000256" key="1">
    <source>
        <dbReference type="PIRSR" id="PIRSR006661-1"/>
    </source>
</evidence>
<dbReference type="EMBL" id="JPME01000008">
    <property type="protein sequence ID" value="KEZ90930.1"/>
    <property type="molecule type" value="Genomic_DNA"/>
</dbReference>
<feature type="active site" description="Nucleophile and sulfur donor" evidence="1">
    <location>
        <position position="175"/>
    </location>
</feature>
<evidence type="ECO:0000313" key="3">
    <source>
        <dbReference type="Proteomes" id="UP000028525"/>
    </source>
</evidence>
<accession>A0A084JPP6</accession>
<sequence>MEAKQKYEKLKGYLQDLGSVAIAFSSGVDSTFLLKCAHDVLGNKVIAVTARSCSFPKRELDEAAAFCKKEGIAHIICDSEELEIDGFSKNPPNRCYLCKQELFTKIWKVAKEHGIDHVAEGSNMDDNGDYRPGLIAVAELDVKSPLRYAELSKQEIRQLSKEMELPTWNKQSFACLSSRFPYGEEINIPRLTMIDKAEQFLLDMGFGQVRVRYHGKLARIETDADGFSIMLSLNNREKIHCAFKELGFTYITLDLLGYRTGSMNEMLKDDIIEAGKHM</sequence>
<dbReference type="Gene3D" id="3.40.50.620">
    <property type="entry name" value="HUPs"/>
    <property type="match status" value="1"/>
</dbReference>
<organism evidence="2 3">
    <name type="scientific">Lacrimispora celerecrescens</name>
    <dbReference type="NCBI Taxonomy" id="29354"/>
    <lineage>
        <taxon>Bacteria</taxon>
        <taxon>Bacillati</taxon>
        <taxon>Bacillota</taxon>
        <taxon>Clostridia</taxon>
        <taxon>Lachnospirales</taxon>
        <taxon>Lachnospiraceae</taxon>
        <taxon>Lacrimispora</taxon>
    </lineage>
</organism>
<dbReference type="GO" id="GO:0016783">
    <property type="term" value="F:sulfurtransferase activity"/>
    <property type="evidence" value="ECO:0007669"/>
    <property type="project" value="InterPro"/>
</dbReference>
<evidence type="ECO:0000313" key="2">
    <source>
        <dbReference type="EMBL" id="KEZ90930.1"/>
    </source>
</evidence>
<protein>
    <submittedName>
        <fullName evidence="2">Potassium ABC transporter ATPase</fullName>
    </submittedName>
</protein>
<comment type="caution">
    <text evidence="2">The sequence shown here is derived from an EMBL/GenBank/DDBJ whole genome shotgun (WGS) entry which is preliminary data.</text>
</comment>
<dbReference type="STRING" id="29354.IO98_05995"/>
<dbReference type="PANTHER" id="PTHR43169:SF2">
    <property type="entry name" value="NAD_GMP SYNTHASE DOMAIN-CONTAINING PROTEIN"/>
    <property type="match status" value="1"/>
</dbReference>
<keyword evidence="3" id="KW-1185">Reference proteome</keyword>
<proteinExistence type="predicted"/>
<dbReference type="InterPro" id="IPR005232">
    <property type="entry name" value="LarE"/>
</dbReference>
<dbReference type="Proteomes" id="UP000028525">
    <property type="component" value="Unassembled WGS sequence"/>
</dbReference>
<dbReference type="AlphaFoldDB" id="A0A084JPP6"/>
<dbReference type="NCBIfam" id="TIGR00268">
    <property type="entry name" value="ATP-dependent sacrificial sulfur transferase LarE"/>
    <property type="match status" value="1"/>
</dbReference>
<dbReference type="PIRSF" id="PIRSF006661">
    <property type="entry name" value="PP-lp_UCP006661"/>
    <property type="match status" value="1"/>
</dbReference>
<dbReference type="InterPro" id="IPR052188">
    <property type="entry name" value="Ni-pincer_cofactor_biosynth"/>
</dbReference>
<reference evidence="2 3" key="1">
    <citation type="submission" date="2014-07" db="EMBL/GenBank/DDBJ databases">
        <title>Draft genome of Clostridium celerecrescens 152B isolated from sediments associated with methane hydrate from Krishna Godavari basin.</title>
        <authorList>
            <person name="Honkalas V.S."/>
            <person name="Dabir A.P."/>
            <person name="Arora P."/>
            <person name="Dhakephalkar P.K."/>
        </authorList>
    </citation>
    <scope>NUCLEOTIDE SEQUENCE [LARGE SCALE GENOMIC DNA]</scope>
    <source>
        <strain evidence="2 3">152B</strain>
    </source>
</reference>